<dbReference type="InterPro" id="IPR037523">
    <property type="entry name" value="VOC_core"/>
</dbReference>
<name>A0ABN3VGZ6_9PSEU</name>
<evidence type="ECO:0000259" key="1">
    <source>
        <dbReference type="PROSITE" id="PS51819"/>
    </source>
</evidence>
<comment type="caution">
    <text evidence="2">The sequence shown here is derived from an EMBL/GenBank/DDBJ whole genome shotgun (WGS) entry which is preliminary data.</text>
</comment>
<dbReference type="EMBL" id="BAAAUX010000016">
    <property type="protein sequence ID" value="GAA2802241.1"/>
    <property type="molecule type" value="Genomic_DNA"/>
</dbReference>
<dbReference type="Gene3D" id="3.30.720.110">
    <property type="match status" value="1"/>
</dbReference>
<dbReference type="InterPro" id="IPR029068">
    <property type="entry name" value="Glyas_Bleomycin-R_OHBP_Dase"/>
</dbReference>
<keyword evidence="3" id="KW-1185">Reference proteome</keyword>
<dbReference type="SUPFAM" id="SSF54593">
    <property type="entry name" value="Glyoxalase/Bleomycin resistance protein/Dihydroxybiphenyl dioxygenase"/>
    <property type="match status" value="1"/>
</dbReference>
<dbReference type="Pfam" id="PF00903">
    <property type="entry name" value="Glyoxalase"/>
    <property type="match status" value="1"/>
</dbReference>
<dbReference type="InterPro" id="IPR004360">
    <property type="entry name" value="Glyas_Fos-R_dOase_dom"/>
</dbReference>
<sequence length="130" mass="14355">MSNPNIFPALRYTDAQKALTWLRDAFGFEQVMSVPGPDGTVAHAEMRLGAGRVMFGSAPKGSVPETDPDPRAAHFTVYVAVPDVDAHYARAREAGAEITMELRDTDYGSREYSARDFEGNHWAFGTYQPQ</sequence>
<reference evidence="2 3" key="1">
    <citation type="journal article" date="2019" name="Int. J. Syst. Evol. Microbiol.">
        <title>The Global Catalogue of Microorganisms (GCM) 10K type strain sequencing project: providing services to taxonomists for standard genome sequencing and annotation.</title>
        <authorList>
            <consortium name="The Broad Institute Genomics Platform"/>
            <consortium name="The Broad Institute Genome Sequencing Center for Infectious Disease"/>
            <person name="Wu L."/>
            <person name="Ma J."/>
        </authorList>
    </citation>
    <scope>NUCLEOTIDE SEQUENCE [LARGE SCALE GENOMIC DNA]</scope>
    <source>
        <strain evidence="2 3">JCM 9383</strain>
    </source>
</reference>
<evidence type="ECO:0000313" key="2">
    <source>
        <dbReference type="EMBL" id="GAA2802241.1"/>
    </source>
</evidence>
<proteinExistence type="predicted"/>
<feature type="domain" description="VOC" evidence="1">
    <location>
        <begin position="3"/>
        <end position="127"/>
    </location>
</feature>
<dbReference type="Gene3D" id="3.30.720.120">
    <property type="match status" value="1"/>
</dbReference>
<dbReference type="PANTHER" id="PTHR34109:SF1">
    <property type="entry name" value="VOC DOMAIN-CONTAINING PROTEIN"/>
    <property type="match status" value="1"/>
</dbReference>
<dbReference type="PANTHER" id="PTHR34109">
    <property type="entry name" value="BNAUNNG04460D PROTEIN-RELATED"/>
    <property type="match status" value="1"/>
</dbReference>
<dbReference type="RefSeq" id="WP_344682148.1">
    <property type="nucleotide sequence ID" value="NZ_BAAAUX010000016.1"/>
</dbReference>
<protein>
    <submittedName>
        <fullName evidence="2">VOC family protein</fullName>
    </submittedName>
</protein>
<evidence type="ECO:0000313" key="3">
    <source>
        <dbReference type="Proteomes" id="UP001500979"/>
    </source>
</evidence>
<accession>A0ABN3VGZ6</accession>
<gene>
    <name evidence="2" type="ORF">GCM10010470_41610</name>
</gene>
<dbReference type="PROSITE" id="PS51819">
    <property type="entry name" value="VOC"/>
    <property type="match status" value="1"/>
</dbReference>
<dbReference type="Proteomes" id="UP001500979">
    <property type="component" value="Unassembled WGS sequence"/>
</dbReference>
<organism evidence="2 3">
    <name type="scientific">Saccharopolyspora taberi</name>
    <dbReference type="NCBI Taxonomy" id="60895"/>
    <lineage>
        <taxon>Bacteria</taxon>
        <taxon>Bacillati</taxon>
        <taxon>Actinomycetota</taxon>
        <taxon>Actinomycetes</taxon>
        <taxon>Pseudonocardiales</taxon>
        <taxon>Pseudonocardiaceae</taxon>
        <taxon>Saccharopolyspora</taxon>
    </lineage>
</organism>